<dbReference type="Gene3D" id="3.30.200.20">
    <property type="entry name" value="Phosphorylase Kinase, domain 1"/>
    <property type="match status" value="1"/>
</dbReference>
<dbReference type="SMART" id="SM00220">
    <property type="entry name" value="S_TKc"/>
    <property type="match status" value="1"/>
</dbReference>
<evidence type="ECO:0000256" key="2">
    <source>
        <dbReference type="ARBA" id="ARBA00022679"/>
    </source>
</evidence>
<proteinExistence type="predicted"/>
<dbReference type="PANTHER" id="PTHR45646">
    <property type="entry name" value="SERINE/THREONINE-PROTEIN KINASE DOA-RELATED"/>
    <property type="match status" value="1"/>
</dbReference>
<dbReference type="GO" id="GO:0043484">
    <property type="term" value="P:regulation of RNA splicing"/>
    <property type="evidence" value="ECO:0007669"/>
    <property type="project" value="TreeGrafter"/>
</dbReference>
<dbReference type="OrthoDB" id="5979581at2759"/>
<dbReference type="Pfam" id="PF00069">
    <property type="entry name" value="Pkinase"/>
    <property type="match status" value="1"/>
</dbReference>
<keyword evidence="1" id="KW-0723">Serine/threonine-protein kinase</keyword>
<keyword evidence="8" id="KW-1185">Reference proteome</keyword>
<dbReference type="GO" id="GO:0005524">
    <property type="term" value="F:ATP binding"/>
    <property type="evidence" value="ECO:0007669"/>
    <property type="project" value="UniProtKB-KW"/>
</dbReference>
<dbReference type="SUPFAM" id="SSF56112">
    <property type="entry name" value="Protein kinase-like (PK-like)"/>
    <property type="match status" value="1"/>
</dbReference>
<dbReference type="InterPro" id="IPR051175">
    <property type="entry name" value="CLK_kinases"/>
</dbReference>
<dbReference type="AlphaFoldDB" id="A0A6G1LDT2"/>
<protein>
    <submittedName>
        <fullName evidence="7">Kinase-like protein</fullName>
    </submittedName>
</protein>
<feature type="domain" description="Protein kinase" evidence="6">
    <location>
        <begin position="35"/>
        <end position="365"/>
    </location>
</feature>
<organism evidence="7 8">
    <name type="scientific">Teratosphaeria nubilosa</name>
    <dbReference type="NCBI Taxonomy" id="161662"/>
    <lineage>
        <taxon>Eukaryota</taxon>
        <taxon>Fungi</taxon>
        <taxon>Dikarya</taxon>
        <taxon>Ascomycota</taxon>
        <taxon>Pezizomycotina</taxon>
        <taxon>Dothideomycetes</taxon>
        <taxon>Dothideomycetidae</taxon>
        <taxon>Mycosphaerellales</taxon>
        <taxon>Teratosphaeriaceae</taxon>
        <taxon>Teratosphaeria</taxon>
    </lineage>
</organism>
<dbReference type="PROSITE" id="PS50011">
    <property type="entry name" value="PROTEIN_KINASE_DOM"/>
    <property type="match status" value="1"/>
</dbReference>
<dbReference type="InterPro" id="IPR000719">
    <property type="entry name" value="Prot_kinase_dom"/>
</dbReference>
<sequence>MSKTTAQPIEEQKLPRYRQRHYCPICIGQRLIDRYKMIAKLGFGAYSTVWMARDESANTYASIKVFVQDERADSPVTNELNVLRKLKECPSDHFAASGARLPSEFFQVEGPSGRHHCIASEPKGCSLWDLQDVFPGRRMPHQLVANIVRGLLGCINWLYLDCDLTHTEITSQNVLADLSNDEPFAMIEREEAAEPSVPIMDGDYPVYHFGSARTASVAQTDWCMPDTYRAPEVLLCVPWGCQIDVWSIGMMALQLIEARNLFNPIDYAHSQYVLPVAVAQYISVLGSPPMWMIQESRNPDIRALFDDQGRWTSEVPIPKFSLEDWVTAIPDGQDKEDFLRFIRRVLVWEGLERGTSTDLFAEEWTTSGLR</sequence>
<accession>A0A6G1LDT2</accession>
<evidence type="ECO:0000313" key="7">
    <source>
        <dbReference type="EMBL" id="KAF2771101.1"/>
    </source>
</evidence>
<dbReference type="PANTHER" id="PTHR45646:SF11">
    <property type="entry name" value="SERINE_THREONINE-PROTEIN KINASE DOA"/>
    <property type="match status" value="1"/>
</dbReference>
<reference evidence="7" key="1">
    <citation type="journal article" date="2020" name="Stud. Mycol.">
        <title>101 Dothideomycetes genomes: a test case for predicting lifestyles and emergence of pathogens.</title>
        <authorList>
            <person name="Haridas S."/>
            <person name="Albert R."/>
            <person name="Binder M."/>
            <person name="Bloem J."/>
            <person name="Labutti K."/>
            <person name="Salamov A."/>
            <person name="Andreopoulos B."/>
            <person name="Baker S."/>
            <person name="Barry K."/>
            <person name="Bills G."/>
            <person name="Bluhm B."/>
            <person name="Cannon C."/>
            <person name="Castanera R."/>
            <person name="Culley D."/>
            <person name="Daum C."/>
            <person name="Ezra D."/>
            <person name="Gonzalez J."/>
            <person name="Henrissat B."/>
            <person name="Kuo A."/>
            <person name="Liang C."/>
            <person name="Lipzen A."/>
            <person name="Lutzoni F."/>
            <person name="Magnuson J."/>
            <person name="Mondo S."/>
            <person name="Nolan M."/>
            <person name="Ohm R."/>
            <person name="Pangilinan J."/>
            <person name="Park H.-J."/>
            <person name="Ramirez L."/>
            <person name="Alfaro M."/>
            <person name="Sun H."/>
            <person name="Tritt A."/>
            <person name="Yoshinaga Y."/>
            <person name="Zwiers L.-H."/>
            <person name="Turgeon B."/>
            <person name="Goodwin S."/>
            <person name="Spatafora J."/>
            <person name="Crous P."/>
            <person name="Grigoriev I."/>
        </authorList>
    </citation>
    <scope>NUCLEOTIDE SEQUENCE</scope>
    <source>
        <strain evidence="7">CBS 116005</strain>
    </source>
</reference>
<keyword evidence="3" id="KW-0547">Nucleotide-binding</keyword>
<keyword evidence="5" id="KW-0067">ATP-binding</keyword>
<evidence type="ECO:0000256" key="3">
    <source>
        <dbReference type="ARBA" id="ARBA00022741"/>
    </source>
</evidence>
<evidence type="ECO:0000259" key="6">
    <source>
        <dbReference type="PROSITE" id="PS50011"/>
    </source>
</evidence>
<name>A0A6G1LDT2_9PEZI</name>
<evidence type="ECO:0000256" key="1">
    <source>
        <dbReference type="ARBA" id="ARBA00022527"/>
    </source>
</evidence>
<evidence type="ECO:0000256" key="4">
    <source>
        <dbReference type="ARBA" id="ARBA00022777"/>
    </source>
</evidence>
<gene>
    <name evidence="7" type="ORF">EJ03DRAFT_359411</name>
</gene>
<dbReference type="Gene3D" id="1.10.510.10">
    <property type="entry name" value="Transferase(Phosphotransferase) domain 1"/>
    <property type="match status" value="1"/>
</dbReference>
<dbReference type="GO" id="GO:0004674">
    <property type="term" value="F:protein serine/threonine kinase activity"/>
    <property type="evidence" value="ECO:0007669"/>
    <property type="project" value="UniProtKB-KW"/>
</dbReference>
<evidence type="ECO:0000256" key="5">
    <source>
        <dbReference type="ARBA" id="ARBA00022840"/>
    </source>
</evidence>
<keyword evidence="4 7" id="KW-0418">Kinase</keyword>
<dbReference type="GO" id="GO:0005634">
    <property type="term" value="C:nucleus"/>
    <property type="evidence" value="ECO:0007669"/>
    <property type="project" value="TreeGrafter"/>
</dbReference>
<evidence type="ECO:0000313" key="8">
    <source>
        <dbReference type="Proteomes" id="UP000799436"/>
    </source>
</evidence>
<dbReference type="Proteomes" id="UP000799436">
    <property type="component" value="Unassembled WGS sequence"/>
</dbReference>
<dbReference type="EMBL" id="ML995821">
    <property type="protein sequence ID" value="KAF2771101.1"/>
    <property type="molecule type" value="Genomic_DNA"/>
</dbReference>
<dbReference type="InterPro" id="IPR011009">
    <property type="entry name" value="Kinase-like_dom_sf"/>
</dbReference>
<keyword evidence="2" id="KW-0808">Transferase</keyword>